<dbReference type="CDD" id="cd19133">
    <property type="entry name" value="AKR_AKR5F1"/>
    <property type="match status" value="1"/>
</dbReference>
<dbReference type="PRINTS" id="PR00069">
    <property type="entry name" value="ALDKETRDTASE"/>
</dbReference>
<keyword evidence="3" id="KW-0560">Oxidoreductase</keyword>
<evidence type="ECO:0000256" key="3">
    <source>
        <dbReference type="ARBA" id="ARBA00023002"/>
    </source>
</evidence>
<dbReference type="InterPro" id="IPR020471">
    <property type="entry name" value="AKR"/>
</dbReference>
<dbReference type="PROSITE" id="PS00062">
    <property type="entry name" value="ALDOKETO_REDUCTASE_2"/>
    <property type="match status" value="1"/>
</dbReference>
<dbReference type="InterPro" id="IPR036812">
    <property type="entry name" value="NAD(P)_OxRdtase_dom_sf"/>
</dbReference>
<name>Q7VHD3_HELHP</name>
<dbReference type="InterPro" id="IPR006311">
    <property type="entry name" value="TAT_signal"/>
</dbReference>
<dbReference type="Proteomes" id="UP000002495">
    <property type="component" value="Chromosome"/>
</dbReference>
<dbReference type="PROSITE" id="PS00798">
    <property type="entry name" value="ALDOKETO_REDUCTASE_1"/>
    <property type="match status" value="1"/>
</dbReference>
<dbReference type="AlphaFoldDB" id="Q7VHD3"/>
<dbReference type="Gene3D" id="3.20.20.100">
    <property type="entry name" value="NADP-dependent oxidoreductase domain"/>
    <property type="match status" value="1"/>
</dbReference>
<dbReference type="KEGG" id="hhe:HH_1034"/>
<evidence type="ECO:0000313" key="6">
    <source>
        <dbReference type="Proteomes" id="UP000002495"/>
    </source>
</evidence>
<keyword evidence="6" id="KW-1185">Reference proteome</keyword>
<dbReference type="InterPro" id="IPR023210">
    <property type="entry name" value="NADP_OxRdtase_dom"/>
</dbReference>
<evidence type="ECO:0000256" key="2">
    <source>
        <dbReference type="ARBA" id="ARBA00022857"/>
    </source>
</evidence>
<dbReference type="eggNOG" id="COG0656">
    <property type="taxonomic scope" value="Bacteria"/>
</dbReference>
<comment type="similarity">
    <text evidence="1">Belongs to the aldo/keto reductase family.</text>
</comment>
<evidence type="ECO:0000313" key="5">
    <source>
        <dbReference type="EMBL" id="AAP77631.1"/>
    </source>
</evidence>
<evidence type="ECO:0000256" key="1">
    <source>
        <dbReference type="ARBA" id="ARBA00007905"/>
    </source>
</evidence>
<dbReference type="PANTHER" id="PTHR43827:SF3">
    <property type="entry name" value="NADP-DEPENDENT OXIDOREDUCTASE DOMAIN-CONTAINING PROTEIN"/>
    <property type="match status" value="1"/>
</dbReference>
<keyword evidence="2" id="KW-0521">NADP</keyword>
<organism evidence="5 6">
    <name type="scientific">Helicobacter hepaticus (strain ATCC 51449 / 3B1)</name>
    <dbReference type="NCBI Taxonomy" id="235279"/>
    <lineage>
        <taxon>Bacteria</taxon>
        <taxon>Pseudomonadati</taxon>
        <taxon>Campylobacterota</taxon>
        <taxon>Epsilonproteobacteria</taxon>
        <taxon>Campylobacterales</taxon>
        <taxon>Helicobacteraceae</taxon>
        <taxon>Helicobacter</taxon>
    </lineage>
</organism>
<dbReference type="STRING" id="235279.HH_1034"/>
<sequence length="357" mass="40876">MQEHKELLERREFLKTSAKFGAAVSLASLSGFALSACDSKEDLKTDSTQNLQSTEKAGKSQIQNHLQGDTMEFITLNNGVKMPILGYGVYQIDPKETQRCVEDAISVGYRSIDTAQAYFNEAEVGAAIKTALQGGLKREELFITTKLWIDNYPEEKALKACEESLRKLGLEYVDLMLLHQPYNDTYGAWRALSRFYKEGRFKAIGVSNFYPDRIMDFYLNNEIKPMINQIELHPFYQKQAEQKVNTELDIVTQSWASFAEGKNGLFTNEILRNIGEKYNKSAAQVVLRWLIQRQIVVIPKTTRKERMIENFNVFDFSLSGEDMQKIATIDTGKTLFLDHHDPQSAKFLFDYTKIHKA</sequence>
<dbReference type="HOGENOM" id="CLU_023205_0_1_7"/>
<dbReference type="InterPro" id="IPR018170">
    <property type="entry name" value="Aldo/ket_reductase_CS"/>
</dbReference>
<dbReference type="SUPFAM" id="SSF51430">
    <property type="entry name" value="NAD(P)-linked oxidoreductase"/>
    <property type="match status" value="1"/>
</dbReference>
<dbReference type="GO" id="GO:0016616">
    <property type="term" value="F:oxidoreductase activity, acting on the CH-OH group of donors, NAD or NADP as acceptor"/>
    <property type="evidence" value="ECO:0007669"/>
    <property type="project" value="UniProtKB-ARBA"/>
</dbReference>
<reference evidence="5 6" key="1">
    <citation type="journal article" date="2003" name="Proc. Natl. Acad. Sci. U.S.A.">
        <title>The complete genome sequence of the carcinogenic bacterium Helicobacter hepaticus.</title>
        <authorList>
            <person name="Suerbaum S."/>
            <person name="Josenhans C."/>
            <person name="Sterzenbach T."/>
            <person name="Drescher B."/>
            <person name="Brandt P."/>
            <person name="Bell M."/>
            <person name="Droege M."/>
            <person name="Fartmann B."/>
            <person name="Fischer H.-P."/>
            <person name="Ge Z."/>
            <person name="Hoerster A."/>
            <person name="Holland R."/>
            <person name="Klein K."/>
            <person name="Koenig J."/>
            <person name="Macko L."/>
            <person name="Mendz G.L."/>
            <person name="Nyakatura G."/>
            <person name="Schauer D.B."/>
            <person name="Shen Z."/>
            <person name="Weber J."/>
            <person name="Frosch M."/>
            <person name="Fox J.G."/>
        </authorList>
    </citation>
    <scope>NUCLEOTIDE SEQUENCE [LARGE SCALE GENOMIC DNA]</scope>
    <source>
        <strain evidence="6">ATCC 51449 / 3B1</strain>
    </source>
</reference>
<dbReference type="Pfam" id="PF00248">
    <property type="entry name" value="Aldo_ket_red"/>
    <property type="match status" value="1"/>
</dbReference>
<dbReference type="PROSITE" id="PS51318">
    <property type="entry name" value="TAT"/>
    <property type="match status" value="1"/>
</dbReference>
<dbReference type="FunFam" id="3.20.20.100:FF:000015">
    <property type="entry name" value="Oxidoreductase, aldo/keto reductase family"/>
    <property type="match status" value="1"/>
</dbReference>
<protein>
    <recommendedName>
        <fullName evidence="4">NADP-dependent oxidoreductase domain-containing protein</fullName>
    </recommendedName>
</protein>
<dbReference type="EMBL" id="AE017125">
    <property type="protein sequence ID" value="AAP77631.1"/>
    <property type="molecule type" value="Genomic_DNA"/>
</dbReference>
<evidence type="ECO:0000259" key="4">
    <source>
        <dbReference type="Pfam" id="PF00248"/>
    </source>
</evidence>
<feature type="domain" description="NADP-dependent oxidoreductase" evidence="4">
    <location>
        <begin position="91"/>
        <end position="329"/>
    </location>
</feature>
<gene>
    <name evidence="5" type="ordered locus">HH_1034</name>
</gene>
<proteinExistence type="inferred from homology"/>
<accession>Q7VHD3</accession>
<dbReference type="RefSeq" id="WP_011115874.1">
    <property type="nucleotide sequence ID" value="NC_004917.1"/>
</dbReference>
<dbReference type="PANTHER" id="PTHR43827">
    <property type="entry name" value="2,5-DIKETO-D-GLUCONIC ACID REDUCTASE"/>
    <property type="match status" value="1"/>
</dbReference>